<name>A0ABX7E4Q4_9BACI</name>
<evidence type="ECO:0000313" key="2">
    <source>
        <dbReference type="EMBL" id="QQZ10711.1"/>
    </source>
</evidence>
<keyword evidence="3" id="KW-1185">Reference proteome</keyword>
<keyword evidence="1" id="KW-0472">Membrane</keyword>
<proteinExistence type="predicted"/>
<keyword evidence="1" id="KW-1133">Transmembrane helix</keyword>
<dbReference type="Proteomes" id="UP000595691">
    <property type="component" value="Chromosome"/>
</dbReference>
<gene>
    <name evidence="2" type="ORF">I5776_07390</name>
</gene>
<reference evidence="2 3" key="1">
    <citation type="submission" date="2020-11" db="EMBL/GenBank/DDBJ databases">
        <title>Taxonomic evaluation of the Bacillus sporothermodurans group of bacteria based on whole genome sequences.</title>
        <authorList>
            <person name="Fiedler G."/>
            <person name="Herbstmann A.-D."/>
            <person name="Doll E."/>
            <person name="Wenning M."/>
            <person name="Brinks E."/>
            <person name="Kabisch J."/>
            <person name="Breitenwieser F."/>
            <person name="Lappann M."/>
            <person name="Boehnlein C."/>
            <person name="Franz C."/>
        </authorList>
    </citation>
    <scope>NUCLEOTIDE SEQUENCE [LARGE SCALE GENOMIC DNA]</scope>
    <source>
        <strain evidence="2 3">JCM 19841</strain>
    </source>
</reference>
<sequence length="216" mass="24736">MLVEINLIQKKETKSRAPFYIIIGIIFVAVILSVLFIMQINNKHGQIKLLESQIKKTEEFRIDAEQKLTSFESNDAYKQLKTSVDWAETVPVDTVTLLKQLVSYLPERGFFQTFSYNEDGSVNMTIQFDTSNDAAYYLSRLTSAKWVENAEITEITTNDIEKTDNKDTQVQEEIAEQENNVLPRYIVSYTITIDKQSINKLTEEETEDQSKGGNGP</sequence>
<evidence type="ECO:0000313" key="3">
    <source>
        <dbReference type="Proteomes" id="UP000595691"/>
    </source>
</evidence>
<dbReference type="EMBL" id="CP065425">
    <property type="protein sequence ID" value="QQZ10711.1"/>
    <property type="molecule type" value="Genomic_DNA"/>
</dbReference>
<organism evidence="2 3">
    <name type="scientific">Heyndrickxia vini</name>
    <dbReference type="NCBI Taxonomy" id="1476025"/>
    <lineage>
        <taxon>Bacteria</taxon>
        <taxon>Bacillati</taxon>
        <taxon>Bacillota</taxon>
        <taxon>Bacilli</taxon>
        <taxon>Bacillales</taxon>
        <taxon>Bacillaceae</taxon>
        <taxon>Heyndrickxia</taxon>
    </lineage>
</organism>
<evidence type="ECO:0008006" key="4">
    <source>
        <dbReference type="Google" id="ProtNLM"/>
    </source>
</evidence>
<protein>
    <recommendedName>
        <fullName evidence="4">Fimbrial assembly family protein</fullName>
    </recommendedName>
</protein>
<evidence type="ECO:0000256" key="1">
    <source>
        <dbReference type="SAM" id="Phobius"/>
    </source>
</evidence>
<dbReference type="InterPro" id="IPR007813">
    <property type="entry name" value="PilN"/>
</dbReference>
<keyword evidence="1" id="KW-0812">Transmembrane</keyword>
<dbReference type="RefSeq" id="WP_202779879.1">
    <property type="nucleotide sequence ID" value="NZ_CP065425.1"/>
</dbReference>
<dbReference type="Pfam" id="PF05137">
    <property type="entry name" value="PilN"/>
    <property type="match status" value="1"/>
</dbReference>
<accession>A0ABX7E4Q4</accession>
<feature type="transmembrane region" description="Helical" evidence="1">
    <location>
        <begin position="17"/>
        <end position="38"/>
    </location>
</feature>